<reference evidence="11 12" key="1">
    <citation type="journal article" date="2015" name="Genome Announc.">
        <title>Expanding the biotechnology potential of lactobacilli through comparative genomics of 213 strains and associated genera.</title>
        <authorList>
            <person name="Sun Z."/>
            <person name="Harris H.M."/>
            <person name="McCann A."/>
            <person name="Guo C."/>
            <person name="Argimon S."/>
            <person name="Zhang W."/>
            <person name="Yang X."/>
            <person name="Jeffery I.B."/>
            <person name="Cooney J.C."/>
            <person name="Kagawa T.F."/>
            <person name="Liu W."/>
            <person name="Song Y."/>
            <person name="Salvetti E."/>
            <person name="Wrobel A."/>
            <person name="Rasinkangas P."/>
            <person name="Parkhill J."/>
            <person name="Rea M.C."/>
            <person name="O'Sullivan O."/>
            <person name="Ritari J."/>
            <person name="Douillard F.P."/>
            <person name="Paul Ross R."/>
            <person name="Yang R."/>
            <person name="Briner A.E."/>
            <person name="Felis G.E."/>
            <person name="de Vos W.M."/>
            <person name="Barrangou R."/>
            <person name="Klaenhammer T.R."/>
            <person name="Caufield P.W."/>
            <person name="Cui Y."/>
            <person name="Zhang H."/>
            <person name="O'Toole P.W."/>
        </authorList>
    </citation>
    <scope>NUCLEOTIDE SEQUENCE [LARGE SCALE GENOMIC DNA]</scope>
    <source>
        <strain evidence="11 12">DSM 18382</strain>
    </source>
</reference>
<dbReference type="GO" id="GO:0034707">
    <property type="term" value="C:chloride channel complex"/>
    <property type="evidence" value="ECO:0007669"/>
    <property type="project" value="UniProtKB-KW"/>
</dbReference>
<protein>
    <submittedName>
        <fullName evidence="11">Chloride channel protein EriC</fullName>
    </submittedName>
</protein>
<dbReference type="InterPro" id="IPR001807">
    <property type="entry name" value="ClC"/>
</dbReference>
<feature type="transmembrane region" description="Helical" evidence="10">
    <location>
        <begin position="184"/>
        <end position="202"/>
    </location>
</feature>
<evidence type="ECO:0000256" key="6">
    <source>
        <dbReference type="ARBA" id="ARBA00023136"/>
    </source>
</evidence>
<evidence type="ECO:0000313" key="12">
    <source>
        <dbReference type="Proteomes" id="UP000051966"/>
    </source>
</evidence>
<evidence type="ECO:0000256" key="9">
    <source>
        <dbReference type="ARBA" id="ARBA00023303"/>
    </source>
</evidence>
<feature type="transmembrane region" description="Helical" evidence="10">
    <location>
        <begin position="222"/>
        <end position="242"/>
    </location>
</feature>
<feature type="transmembrane region" description="Helical" evidence="10">
    <location>
        <begin position="6"/>
        <end position="33"/>
    </location>
</feature>
<keyword evidence="5" id="KW-0406">Ion transport</keyword>
<keyword evidence="7" id="KW-0869">Chloride channel</keyword>
<dbReference type="RefSeq" id="WP_056983936.1">
    <property type="nucleotide sequence ID" value="NZ_AZFY01000096.1"/>
</dbReference>
<keyword evidence="2" id="KW-0813">Transport</keyword>
<keyword evidence="9" id="KW-0407">Ion channel</keyword>
<evidence type="ECO:0000256" key="2">
    <source>
        <dbReference type="ARBA" id="ARBA00022448"/>
    </source>
</evidence>
<keyword evidence="8" id="KW-0868">Chloride</keyword>
<evidence type="ECO:0000256" key="1">
    <source>
        <dbReference type="ARBA" id="ARBA00004141"/>
    </source>
</evidence>
<sequence>MKKENAILTISTIGLGILVGISSLLLSLFLNLIEKIFLHFDETALQPIVTGTPGSARVASVLVGGIISAVIWWVLRTKVTPPTTIEKGLSGEKMPLVQTALHVITQIFYVGTGGSVGRELAPREAGAMIAQKWQAGLVKCRLGILSKDDTHLLMAAAAGAGFAGVYNAPVTGMFFCVEVLFKKISLRSVSVSLTMSIIATLISDAVKGTAPYYLVGKNAFQAQFLPIAVLIAILCGLLGALFRKSFKWAERQKPRNSKMLWQLPLASLLTGLVSINFPQIMGNGRALAQFSFNTTDNHLLLILLFGAIAKYLVTVLTIRAGAFGGTLTPSVAIGGAVGAIIGILILPFMAIPIWQSALLGGCSLLAASQQAPLMALFMIFEVCHLGSMALVPLGLGVAIAIAVSRLVLNPSN</sequence>
<evidence type="ECO:0000256" key="7">
    <source>
        <dbReference type="ARBA" id="ARBA00023173"/>
    </source>
</evidence>
<dbReference type="InterPro" id="IPR014743">
    <property type="entry name" value="Cl-channel_core"/>
</dbReference>
<dbReference type="InterPro" id="IPR050368">
    <property type="entry name" value="ClC-type_chloride_channel"/>
</dbReference>
<dbReference type="PANTHER" id="PTHR43427:SF6">
    <property type="entry name" value="CHLORIDE CHANNEL PROTEIN CLC-E"/>
    <property type="match status" value="1"/>
</dbReference>
<keyword evidence="3 10" id="KW-0812">Transmembrane</keyword>
<gene>
    <name evidence="11" type="ORF">FD41_GL000352</name>
</gene>
<dbReference type="PATRIC" id="fig|1423743.5.peg.366"/>
<keyword evidence="12" id="KW-1185">Reference proteome</keyword>
<evidence type="ECO:0000313" key="11">
    <source>
        <dbReference type="EMBL" id="KRM07398.1"/>
    </source>
</evidence>
<dbReference type="EMBL" id="AZFY01000096">
    <property type="protein sequence ID" value="KRM07398.1"/>
    <property type="molecule type" value="Genomic_DNA"/>
</dbReference>
<feature type="transmembrane region" description="Helical" evidence="10">
    <location>
        <begin position="300"/>
        <end position="318"/>
    </location>
</feature>
<evidence type="ECO:0000256" key="3">
    <source>
        <dbReference type="ARBA" id="ARBA00022692"/>
    </source>
</evidence>
<dbReference type="Gene3D" id="1.10.3080.10">
    <property type="entry name" value="Clc chloride channel"/>
    <property type="match status" value="1"/>
</dbReference>
<name>A0A0R1VX62_9LACO</name>
<organism evidence="11 12">
    <name type="scientific">Lentilactobacillus farraginis DSM 18382 = JCM 14108</name>
    <dbReference type="NCBI Taxonomy" id="1423743"/>
    <lineage>
        <taxon>Bacteria</taxon>
        <taxon>Bacillati</taxon>
        <taxon>Bacillota</taxon>
        <taxon>Bacilli</taxon>
        <taxon>Lactobacillales</taxon>
        <taxon>Lactobacillaceae</taxon>
        <taxon>Lentilactobacillus</taxon>
    </lineage>
</organism>
<comment type="subcellular location">
    <subcellularLocation>
        <location evidence="1">Membrane</location>
        <topology evidence="1">Multi-pass membrane protein</topology>
    </subcellularLocation>
</comment>
<dbReference type="AlphaFoldDB" id="A0A0R1VX62"/>
<accession>A0A0R1VX62</accession>
<dbReference type="GO" id="GO:0005254">
    <property type="term" value="F:chloride channel activity"/>
    <property type="evidence" value="ECO:0007669"/>
    <property type="project" value="UniProtKB-KW"/>
</dbReference>
<dbReference type="OrthoDB" id="112446at2"/>
<dbReference type="Proteomes" id="UP000051966">
    <property type="component" value="Unassembled WGS sequence"/>
</dbReference>
<evidence type="ECO:0000256" key="5">
    <source>
        <dbReference type="ARBA" id="ARBA00023065"/>
    </source>
</evidence>
<feature type="transmembrane region" description="Helical" evidence="10">
    <location>
        <begin position="330"/>
        <end position="351"/>
    </location>
</feature>
<keyword evidence="4 10" id="KW-1133">Transmembrane helix</keyword>
<keyword evidence="6 10" id="KW-0472">Membrane</keyword>
<dbReference type="Pfam" id="PF00654">
    <property type="entry name" value="Voltage_CLC"/>
    <property type="match status" value="1"/>
</dbReference>
<dbReference type="PRINTS" id="PR00762">
    <property type="entry name" value="CLCHANNEL"/>
</dbReference>
<feature type="transmembrane region" description="Helical" evidence="10">
    <location>
        <begin position="263"/>
        <end position="280"/>
    </location>
</feature>
<evidence type="ECO:0000256" key="10">
    <source>
        <dbReference type="SAM" id="Phobius"/>
    </source>
</evidence>
<dbReference type="SUPFAM" id="SSF81340">
    <property type="entry name" value="Clc chloride channel"/>
    <property type="match status" value="1"/>
</dbReference>
<proteinExistence type="predicted"/>
<feature type="transmembrane region" description="Helical" evidence="10">
    <location>
        <begin position="387"/>
        <end position="408"/>
    </location>
</feature>
<comment type="caution">
    <text evidence="11">The sequence shown here is derived from an EMBL/GenBank/DDBJ whole genome shotgun (WGS) entry which is preliminary data.</text>
</comment>
<evidence type="ECO:0000256" key="4">
    <source>
        <dbReference type="ARBA" id="ARBA00022989"/>
    </source>
</evidence>
<evidence type="ECO:0000256" key="8">
    <source>
        <dbReference type="ARBA" id="ARBA00023214"/>
    </source>
</evidence>
<feature type="transmembrane region" description="Helical" evidence="10">
    <location>
        <begin position="152"/>
        <end position="177"/>
    </location>
</feature>
<dbReference type="PANTHER" id="PTHR43427">
    <property type="entry name" value="CHLORIDE CHANNEL PROTEIN CLC-E"/>
    <property type="match status" value="1"/>
</dbReference>
<feature type="transmembrane region" description="Helical" evidence="10">
    <location>
        <begin position="54"/>
        <end position="75"/>
    </location>
</feature>